<gene>
    <name evidence="1" type="ORF">CW686_08955</name>
</gene>
<organism evidence="1 2">
    <name type="scientific">Macrococcoides caseolyticum</name>
    <dbReference type="NCBI Taxonomy" id="69966"/>
    <lineage>
        <taxon>Bacteria</taxon>
        <taxon>Bacillati</taxon>
        <taxon>Bacillota</taxon>
        <taxon>Bacilli</taxon>
        <taxon>Bacillales</taxon>
        <taxon>Staphylococcaceae</taxon>
        <taxon>Macrococcoides</taxon>
    </lineage>
</organism>
<dbReference type="EMBL" id="PIXC01000020">
    <property type="protein sequence ID" value="PKE25647.1"/>
    <property type="molecule type" value="Genomic_DNA"/>
</dbReference>
<evidence type="ECO:0000313" key="2">
    <source>
        <dbReference type="Proteomes" id="UP000233482"/>
    </source>
</evidence>
<name>A0A855H245_9STAP</name>
<dbReference type="Proteomes" id="UP000233482">
    <property type="component" value="Unassembled WGS sequence"/>
</dbReference>
<reference evidence="1 2" key="1">
    <citation type="submission" date="2017-12" db="EMBL/GenBank/DDBJ databases">
        <title>Genomics of Macrococcus caseolyticus.</title>
        <authorList>
            <person name="MacFadyen A.C."/>
            <person name="Paterson G.K."/>
        </authorList>
    </citation>
    <scope>NUCLEOTIDE SEQUENCE [LARGE SCALE GENOMIC DNA]</scope>
    <source>
        <strain evidence="1 2">5788_EF188</strain>
    </source>
</reference>
<sequence>MSSIISAGYDILNKQLSPFLQFENQHRVRFYEPRLTYFKYRRLVGHIFGGDVNLLYLSSPYNKCNFRLWTVLNISNYQEYKIEQKHHDLLVMMANINHLSQSDVVNYIKYTKVKENPPFISYLYNEKTFIRLSPFYIDVISEDTSVIEWIKREFEREYAHDFDINEVISEAEWYDE</sequence>
<comment type="caution">
    <text evidence="1">The sequence shown here is derived from an EMBL/GenBank/DDBJ whole genome shotgun (WGS) entry which is preliminary data.</text>
</comment>
<evidence type="ECO:0000313" key="1">
    <source>
        <dbReference type="EMBL" id="PKE25647.1"/>
    </source>
</evidence>
<dbReference type="AlphaFoldDB" id="A0A855H245"/>
<protein>
    <submittedName>
        <fullName evidence="1">Uncharacterized protein</fullName>
    </submittedName>
</protein>
<proteinExistence type="predicted"/>
<accession>A0A855H245</accession>
<dbReference type="RefSeq" id="WP_086039023.1">
    <property type="nucleotide sequence ID" value="NZ_CP021058.1"/>
</dbReference>